<dbReference type="InterPro" id="IPR010987">
    <property type="entry name" value="Glutathione-S-Trfase_C-like"/>
</dbReference>
<name>V4RRZ8_9HYPH</name>
<evidence type="ECO:0000313" key="5">
    <source>
        <dbReference type="Proteomes" id="UP000017819"/>
    </source>
</evidence>
<keyword evidence="5" id="KW-1185">Reference proteome</keyword>
<evidence type="ECO:0000259" key="2">
    <source>
        <dbReference type="PROSITE" id="PS50404"/>
    </source>
</evidence>
<evidence type="ECO:0000256" key="1">
    <source>
        <dbReference type="ARBA" id="ARBA00011738"/>
    </source>
</evidence>
<dbReference type="eggNOG" id="COG0625">
    <property type="taxonomic scope" value="Bacteria"/>
</dbReference>
<dbReference type="Gene3D" id="3.40.30.10">
    <property type="entry name" value="Glutaredoxin"/>
    <property type="match status" value="1"/>
</dbReference>
<dbReference type="GO" id="GO:0006749">
    <property type="term" value="P:glutathione metabolic process"/>
    <property type="evidence" value="ECO:0007669"/>
    <property type="project" value="TreeGrafter"/>
</dbReference>
<dbReference type="Gene3D" id="1.20.1050.10">
    <property type="match status" value="1"/>
</dbReference>
<evidence type="ECO:0000313" key="4">
    <source>
        <dbReference type="EMBL" id="ESR25895.1"/>
    </source>
</evidence>
<dbReference type="InterPro" id="IPR040079">
    <property type="entry name" value="Glutathione_S-Trfase"/>
</dbReference>
<dbReference type="PROSITE" id="PS50404">
    <property type="entry name" value="GST_NTER"/>
    <property type="match status" value="1"/>
</dbReference>
<dbReference type="PATRIC" id="fig|631454.5.peg.1215"/>
<dbReference type="EMBL" id="AWXZ01000017">
    <property type="protein sequence ID" value="ESR25895.1"/>
    <property type="molecule type" value="Genomic_DNA"/>
</dbReference>
<dbReference type="PANTHER" id="PTHR43969:SF9">
    <property type="entry name" value="GLUTATHIONE S TRANSFERASE D10, ISOFORM A-RELATED"/>
    <property type="match status" value="1"/>
</dbReference>
<organism evidence="4 5">
    <name type="scientific">Lutibaculum baratangense AMV1</name>
    <dbReference type="NCBI Taxonomy" id="631454"/>
    <lineage>
        <taxon>Bacteria</taxon>
        <taxon>Pseudomonadati</taxon>
        <taxon>Pseudomonadota</taxon>
        <taxon>Alphaproteobacteria</taxon>
        <taxon>Hyphomicrobiales</taxon>
        <taxon>Tepidamorphaceae</taxon>
        <taxon>Lutibaculum</taxon>
    </lineage>
</organism>
<feature type="domain" description="GST C-terminal" evidence="3">
    <location>
        <begin position="89"/>
        <end position="223"/>
    </location>
</feature>
<proteinExistence type="predicted"/>
<dbReference type="STRING" id="631454.N177_1230"/>
<dbReference type="Proteomes" id="UP000017819">
    <property type="component" value="Unassembled WGS sequence"/>
</dbReference>
<dbReference type="PANTHER" id="PTHR43969">
    <property type="entry name" value="GLUTATHIONE S TRANSFERASE D10, ISOFORM A-RELATED"/>
    <property type="match status" value="1"/>
</dbReference>
<keyword evidence="4" id="KW-0808">Transferase</keyword>
<dbReference type="SUPFAM" id="SSF47616">
    <property type="entry name" value="GST C-terminal domain-like"/>
    <property type="match status" value="1"/>
</dbReference>
<protein>
    <submittedName>
        <fullName evidence="4">Glutathione S-transferase family protein</fullName>
    </submittedName>
</protein>
<sequence length="231" mass="26397">MLTLYHHAFCPFSRAARIALAEYGLEAKLVEERLWEKRKEFLIVNPAGSLPVLIDRDAARPICGARAVIEFINETAGADPGARRLMPDDPYGRAEVRRLLDWFDLKFHADVSALLLKERIYKRFMRVEHGGGPPSAGAIRTGRENLRFHLHYISKLAERRNWLAGDQLTHADLAAAAHLSCIDYLGDVPWDDYEWARHWYARIKSRPSFRPILADSIPGMTPSRTYADLDF</sequence>
<dbReference type="InterPro" id="IPR036282">
    <property type="entry name" value="Glutathione-S-Trfase_C_sf"/>
</dbReference>
<dbReference type="SUPFAM" id="SSF52833">
    <property type="entry name" value="Thioredoxin-like"/>
    <property type="match status" value="1"/>
</dbReference>
<evidence type="ECO:0000259" key="3">
    <source>
        <dbReference type="PROSITE" id="PS50405"/>
    </source>
</evidence>
<dbReference type="CDD" id="cd00299">
    <property type="entry name" value="GST_C_family"/>
    <property type="match status" value="1"/>
</dbReference>
<reference evidence="4 5" key="1">
    <citation type="journal article" date="2014" name="Genome Announc.">
        <title>Draft Genome Sequence of Lutibaculum baratangense Strain AMV1T, Isolated from a Mud Volcano in Andamans, India.</title>
        <authorList>
            <person name="Singh A."/>
            <person name="Sreenivas A."/>
            <person name="Sathyanarayana Reddy G."/>
            <person name="Pinnaka A.K."/>
            <person name="Shivaji S."/>
        </authorList>
    </citation>
    <scope>NUCLEOTIDE SEQUENCE [LARGE SCALE GENOMIC DNA]</scope>
    <source>
        <strain evidence="4 5">AMV1</strain>
    </source>
</reference>
<dbReference type="InterPro" id="IPR004045">
    <property type="entry name" value="Glutathione_S-Trfase_N"/>
</dbReference>
<feature type="domain" description="GST N-terminal" evidence="2">
    <location>
        <begin position="1"/>
        <end position="80"/>
    </location>
</feature>
<dbReference type="AlphaFoldDB" id="V4RRZ8"/>
<dbReference type="Pfam" id="PF00043">
    <property type="entry name" value="GST_C"/>
    <property type="match status" value="1"/>
</dbReference>
<dbReference type="RefSeq" id="WP_023431375.1">
    <property type="nucleotide sequence ID" value="NZ_AWXZ01000017.1"/>
</dbReference>
<dbReference type="InterPro" id="IPR036249">
    <property type="entry name" value="Thioredoxin-like_sf"/>
</dbReference>
<dbReference type="PROSITE" id="PS50405">
    <property type="entry name" value="GST_CTER"/>
    <property type="match status" value="1"/>
</dbReference>
<dbReference type="CDD" id="cd00570">
    <property type="entry name" value="GST_N_family"/>
    <property type="match status" value="1"/>
</dbReference>
<comment type="caution">
    <text evidence="4">The sequence shown here is derived from an EMBL/GenBank/DDBJ whole genome shotgun (WGS) entry which is preliminary data.</text>
</comment>
<dbReference type="InterPro" id="IPR004046">
    <property type="entry name" value="GST_C"/>
</dbReference>
<dbReference type="OrthoDB" id="9794721at2"/>
<dbReference type="SFLD" id="SFLDG00358">
    <property type="entry name" value="Main_(cytGST)"/>
    <property type="match status" value="1"/>
</dbReference>
<comment type="subunit">
    <text evidence="1">Homodimer.</text>
</comment>
<gene>
    <name evidence="4" type="ORF">N177_1230</name>
</gene>
<dbReference type="SFLD" id="SFLDS00019">
    <property type="entry name" value="Glutathione_Transferase_(cytos"/>
    <property type="match status" value="1"/>
</dbReference>
<dbReference type="GO" id="GO:0004364">
    <property type="term" value="F:glutathione transferase activity"/>
    <property type="evidence" value="ECO:0007669"/>
    <property type="project" value="TreeGrafter"/>
</dbReference>
<dbReference type="Pfam" id="PF13409">
    <property type="entry name" value="GST_N_2"/>
    <property type="match status" value="1"/>
</dbReference>
<accession>V4RRZ8</accession>